<reference evidence="2" key="1">
    <citation type="submission" date="2023-04" db="EMBL/GenBank/DDBJ databases">
        <title>Black Yeasts Isolated from many extreme environments.</title>
        <authorList>
            <person name="Coleine C."/>
            <person name="Stajich J.E."/>
            <person name="Selbmann L."/>
        </authorList>
    </citation>
    <scope>NUCLEOTIDE SEQUENCE</scope>
    <source>
        <strain evidence="2">CCFEE 5312</strain>
    </source>
</reference>
<protein>
    <recommendedName>
        <fullName evidence="1">Heterokaryon incompatibility domain-containing protein</fullName>
    </recommendedName>
</protein>
<evidence type="ECO:0000259" key="1">
    <source>
        <dbReference type="Pfam" id="PF06985"/>
    </source>
</evidence>
<dbReference type="AlphaFoldDB" id="A0AAJ0D7A2"/>
<gene>
    <name evidence="2" type="ORF">LTR09_010685</name>
</gene>
<dbReference type="PANTHER" id="PTHR24148">
    <property type="entry name" value="ANKYRIN REPEAT DOMAIN-CONTAINING PROTEIN 39 HOMOLOG-RELATED"/>
    <property type="match status" value="1"/>
</dbReference>
<dbReference type="Pfam" id="PF06985">
    <property type="entry name" value="HET"/>
    <property type="match status" value="1"/>
</dbReference>
<dbReference type="PANTHER" id="PTHR24148:SF73">
    <property type="entry name" value="HET DOMAIN PROTEIN (AFU_ORTHOLOGUE AFUA_8G01020)"/>
    <property type="match status" value="1"/>
</dbReference>
<comment type="caution">
    <text evidence="2">The sequence shown here is derived from an EMBL/GenBank/DDBJ whole genome shotgun (WGS) entry which is preliminary data.</text>
</comment>
<dbReference type="Proteomes" id="UP001271007">
    <property type="component" value="Unassembled WGS sequence"/>
</dbReference>
<proteinExistence type="predicted"/>
<name>A0AAJ0D7A2_9PEZI</name>
<keyword evidence="3" id="KW-1185">Reference proteome</keyword>
<dbReference type="InterPro" id="IPR010730">
    <property type="entry name" value="HET"/>
</dbReference>
<organism evidence="2 3">
    <name type="scientific">Extremus antarcticus</name>
    <dbReference type="NCBI Taxonomy" id="702011"/>
    <lineage>
        <taxon>Eukaryota</taxon>
        <taxon>Fungi</taxon>
        <taxon>Dikarya</taxon>
        <taxon>Ascomycota</taxon>
        <taxon>Pezizomycotina</taxon>
        <taxon>Dothideomycetes</taxon>
        <taxon>Dothideomycetidae</taxon>
        <taxon>Mycosphaerellales</taxon>
        <taxon>Extremaceae</taxon>
        <taxon>Extremus</taxon>
    </lineage>
</organism>
<accession>A0AAJ0D7A2</accession>
<evidence type="ECO:0000313" key="2">
    <source>
        <dbReference type="EMBL" id="KAK3047860.1"/>
    </source>
</evidence>
<feature type="domain" description="Heterokaryon incompatibility" evidence="1">
    <location>
        <begin position="1"/>
        <end position="91"/>
    </location>
</feature>
<evidence type="ECO:0000313" key="3">
    <source>
        <dbReference type="Proteomes" id="UP001271007"/>
    </source>
</evidence>
<sequence>MMGTVFGNAAHVLACIGEHCDDSKFAMQCLGQIRRSDYLGSSLSRWPGYWFFYKATRWVFARNIAELLQVGRAIPNLLERPYFERVWIIQEVFRKQSKTSLYCGNDCQPFASLFILRFILYSAQMNIYQERRNGSSAGYLREDLLDKTSGGKLQAIHRQWLHEKHLGGTAGFLLAGSFSGQRKGSTAELTSENDLLALKLKHV</sequence>
<dbReference type="InterPro" id="IPR052895">
    <property type="entry name" value="HetReg/Transcr_Mod"/>
</dbReference>
<dbReference type="EMBL" id="JAWDJX010000055">
    <property type="protein sequence ID" value="KAK3047860.1"/>
    <property type="molecule type" value="Genomic_DNA"/>
</dbReference>